<dbReference type="InterPro" id="IPR006477">
    <property type="entry name" value="Yir_bir_cir"/>
</dbReference>
<dbReference type="Pfam" id="PF06022">
    <property type="entry name" value="Cir_Bir_Yir"/>
    <property type="match status" value="1"/>
</dbReference>
<gene>
    <name evidence="1" type="ORF">PCHDS_000489200</name>
</gene>
<name>A0A1C6W908_PLACE</name>
<accession>A0A1C6W908</accession>
<dbReference type="AlphaFoldDB" id="A0A1C6W908"/>
<evidence type="ECO:0000313" key="1">
    <source>
        <dbReference type="EMBL" id="SCL82631.1"/>
    </source>
</evidence>
<dbReference type="EMBL" id="FMIN01000006">
    <property type="protein sequence ID" value="SCL82631.1"/>
    <property type="molecule type" value="Genomic_DNA"/>
</dbReference>
<proteinExistence type="predicted"/>
<reference evidence="1" key="1">
    <citation type="submission" date="2016-08" db="EMBL/GenBank/DDBJ databases">
        <authorList>
            <consortium name="Pathogen Informatics"/>
        </authorList>
    </citation>
    <scope>NUCLEOTIDE SEQUENCE</scope>
    <source>
        <strain evidence="1">DS</strain>
    </source>
</reference>
<protein>
    <submittedName>
        <fullName evidence="1">Plasmodium variant antigen protein Cir/Yir/Bir, putative</fullName>
    </submittedName>
</protein>
<sequence length="80" mass="9491">MNIYHDVNNKNATTYFVKPKEFIETHKNIFNGELNDNKGKSYRKKLSYLSKCYDNLKNSFSLSFALDTLSKDKFNREKNK</sequence>
<organism evidence="1">
    <name type="scientific">Plasmodium chabaudi adami</name>
    <dbReference type="NCBI Taxonomy" id="5826"/>
    <lineage>
        <taxon>Eukaryota</taxon>
        <taxon>Sar</taxon>
        <taxon>Alveolata</taxon>
        <taxon>Apicomplexa</taxon>
        <taxon>Aconoidasida</taxon>
        <taxon>Haemosporida</taxon>
        <taxon>Plasmodiidae</taxon>
        <taxon>Plasmodium</taxon>
        <taxon>Plasmodium (Vinckeia)</taxon>
    </lineage>
</organism>
<dbReference type="Proteomes" id="UP000507536">
    <property type="component" value="Unassembled WGS sequence"/>
</dbReference>